<dbReference type="CDD" id="cd10950">
    <property type="entry name" value="CE4_BsYlxY_like"/>
    <property type="match status" value="1"/>
</dbReference>
<keyword evidence="3" id="KW-0378">Hydrolase</keyword>
<dbReference type="SUPFAM" id="SSF88713">
    <property type="entry name" value="Glycoside hydrolase/deacetylase"/>
    <property type="match status" value="1"/>
</dbReference>
<gene>
    <name evidence="3" type="primary">pdaA_2</name>
    <name evidence="3" type="ORF">TICRE_23690</name>
</gene>
<name>A0A1U7M3H5_TISCR</name>
<keyword evidence="4" id="KW-1185">Reference proteome</keyword>
<evidence type="ECO:0000313" key="4">
    <source>
        <dbReference type="Proteomes" id="UP000186112"/>
    </source>
</evidence>
<feature type="transmembrane region" description="Helical" evidence="1">
    <location>
        <begin position="12"/>
        <end position="32"/>
    </location>
</feature>
<evidence type="ECO:0000313" key="3">
    <source>
        <dbReference type="EMBL" id="OLS01769.1"/>
    </source>
</evidence>
<sequence length="236" mass="27512">MKLLIFNKKTLYLILLLLIFVIIIPIIVLNYGRSKDVFMQDIFYEGTNGEKVISFACNIDWGEEYIPEMLKIFEENNIKITFFPTGKWAEKNQDLLKEIYKKGHEIGNHGYSHLDYDKLDYNRNFEEIERANKIIRDIIDKNPSYFAPPSGAFNDYTLQAAKALNYKVIMWSIDTIDWREDSTKDLIVKRVIDKAHNSAIVLMHPTENTKNALSEIIIELTKMGYKIGNISDVFNN</sequence>
<dbReference type="PANTHER" id="PTHR10587">
    <property type="entry name" value="GLYCOSYL TRANSFERASE-RELATED"/>
    <property type="match status" value="1"/>
</dbReference>
<dbReference type="Proteomes" id="UP000186112">
    <property type="component" value="Unassembled WGS sequence"/>
</dbReference>
<evidence type="ECO:0000256" key="1">
    <source>
        <dbReference type="SAM" id="Phobius"/>
    </source>
</evidence>
<dbReference type="Pfam" id="PF01522">
    <property type="entry name" value="Polysacc_deac_1"/>
    <property type="match status" value="1"/>
</dbReference>
<dbReference type="InterPro" id="IPR050248">
    <property type="entry name" value="Polysacc_deacetylase_ArnD"/>
</dbReference>
<dbReference type="PANTHER" id="PTHR10587:SF80">
    <property type="entry name" value="CHITOOLIGOSACCHARIDE DEACETYLASE"/>
    <property type="match status" value="1"/>
</dbReference>
<dbReference type="PROSITE" id="PS51677">
    <property type="entry name" value="NODB"/>
    <property type="match status" value="1"/>
</dbReference>
<evidence type="ECO:0000259" key="2">
    <source>
        <dbReference type="PROSITE" id="PS51677"/>
    </source>
</evidence>
<dbReference type="RefSeq" id="WP_075728306.1">
    <property type="nucleotide sequence ID" value="NZ_LTDM01000064.1"/>
</dbReference>
<keyword evidence="1" id="KW-0472">Membrane</keyword>
<dbReference type="Gene3D" id="3.20.20.370">
    <property type="entry name" value="Glycoside hydrolase/deacetylase"/>
    <property type="match status" value="1"/>
</dbReference>
<comment type="caution">
    <text evidence="3">The sequence shown here is derived from an EMBL/GenBank/DDBJ whole genome shotgun (WGS) entry which is preliminary data.</text>
</comment>
<accession>A0A1U7M3H5</accession>
<protein>
    <submittedName>
        <fullName evidence="3">Peptidoglycan-N-acetylmuramic acid deacetylase PdaA</fullName>
        <ecNumber evidence="3">3.5.1.-</ecNumber>
    </submittedName>
</protein>
<dbReference type="AlphaFoldDB" id="A0A1U7M3H5"/>
<organism evidence="3 4">
    <name type="scientific">Tissierella creatinophila DSM 6911</name>
    <dbReference type="NCBI Taxonomy" id="1123403"/>
    <lineage>
        <taxon>Bacteria</taxon>
        <taxon>Bacillati</taxon>
        <taxon>Bacillota</taxon>
        <taxon>Tissierellia</taxon>
        <taxon>Tissierellales</taxon>
        <taxon>Tissierellaceae</taxon>
        <taxon>Tissierella</taxon>
    </lineage>
</organism>
<dbReference type="GO" id="GO:0016810">
    <property type="term" value="F:hydrolase activity, acting on carbon-nitrogen (but not peptide) bonds"/>
    <property type="evidence" value="ECO:0007669"/>
    <property type="project" value="InterPro"/>
</dbReference>
<dbReference type="EC" id="3.5.1.-" evidence="3"/>
<reference evidence="3 4" key="1">
    <citation type="submission" date="2016-02" db="EMBL/GenBank/DDBJ databases">
        <title>Genome sequence of Tissierella creatinophila DSM 6911.</title>
        <authorList>
            <person name="Poehlein A."/>
            <person name="Daniel R."/>
        </authorList>
    </citation>
    <scope>NUCLEOTIDE SEQUENCE [LARGE SCALE GENOMIC DNA]</scope>
    <source>
        <strain evidence="3 4">DSM 6911</strain>
    </source>
</reference>
<feature type="domain" description="NodB homology" evidence="2">
    <location>
        <begin position="51"/>
        <end position="228"/>
    </location>
</feature>
<dbReference type="GO" id="GO:0016020">
    <property type="term" value="C:membrane"/>
    <property type="evidence" value="ECO:0007669"/>
    <property type="project" value="TreeGrafter"/>
</dbReference>
<dbReference type="OrthoDB" id="9806342at2"/>
<keyword evidence="1" id="KW-0812">Transmembrane</keyword>
<dbReference type="GO" id="GO:0005975">
    <property type="term" value="P:carbohydrate metabolic process"/>
    <property type="evidence" value="ECO:0007669"/>
    <property type="project" value="InterPro"/>
</dbReference>
<keyword evidence="1" id="KW-1133">Transmembrane helix</keyword>
<dbReference type="InterPro" id="IPR011330">
    <property type="entry name" value="Glyco_hydro/deAcase_b/a-brl"/>
</dbReference>
<proteinExistence type="predicted"/>
<dbReference type="InterPro" id="IPR002509">
    <property type="entry name" value="NODB_dom"/>
</dbReference>
<dbReference type="EMBL" id="LTDM01000064">
    <property type="protein sequence ID" value="OLS01769.1"/>
    <property type="molecule type" value="Genomic_DNA"/>
</dbReference>